<dbReference type="HOGENOM" id="CLU_168969_0_0_10"/>
<keyword evidence="1" id="KW-0812">Transmembrane</keyword>
<name>G6AVL6_9BACT</name>
<feature type="transmembrane region" description="Helical" evidence="1">
    <location>
        <begin position="74"/>
        <end position="94"/>
    </location>
</feature>
<keyword evidence="1" id="KW-0472">Membrane</keyword>
<proteinExistence type="predicted"/>
<organism evidence="2 3">
    <name type="scientific">Leyella stercorea DSM 18206</name>
    <dbReference type="NCBI Taxonomy" id="1002367"/>
    <lineage>
        <taxon>Bacteria</taxon>
        <taxon>Pseudomonadati</taxon>
        <taxon>Bacteroidota</taxon>
        <taxon>Bacteroidia</taxon>
        <taxon>Bacteroidales</taxon>
        <taxon>Prevotellaceae</taxon>
        <taxon>Leyella</taxon>
    </lineage>
</organism>
<reference evidence="2 3" key="1">
    <citation type="submission" date="2011-08" db="EMBL/GenBank/DDBJ databases">
        <authorList>
            <person name="Weinstock G."/>
            <person name="Sodergren E."/>
            <person name="Clifton S."/>
            <person name="Fulton L."/>
            <person name="Fulton B."/>
            <person name="Courtney L."/>
            <person name="Fronick C."/>
            <person name="Harrison M."/>
            <person name="Strong C."/>
            <person name="Farmer C."/>
            <person name="Delahaunty K."/>
            <person name="Markovic C."/>
            <person name="Hall O."/>
            <person name="Minx P."/>
            <person name="Tomlinson C."/>
            <person name="Mitreva M."/>
            <person name="Hou S."/>
            <person name="Chen J."/>
            <person name="Wollam A."/>
            <person name="Pepin K.H."/>
            <person name="Johnson M."/>
            <person name="Bhonagiri V."/>
            <person name="Zhang X."/>
            <person name="Suruliraj S."/>
            <person name="Warren W."/>
            <person name="Chinwalla A."/>
            <person name="Mardis E.R."/>
            <person name="Wilson R.K."/>
        </authorList>
    </citation>
    <scope>NUCLEOTIDE SEQUENCE [LARGE SCALE GENOMIC DNA]</scope>
    <source>
        <strain evidence="2 3">DSM 18206</strain>
    </source>
</reference>
<evidence type="ECO:0000256" key="1">
    <source>
        <dbReference type="SAM" id="Phobius"/>
    </source>
</evidence>
<gene>
    <name evidence="2" type="ORF">HMPREF0673_00651</name>
</gene>
<comment type="caution">
    <text evidence="2">The sequence shown here is derived from an EMBL/GenBank/DDBJ whole genome shotgun (WGS) entry which is preliminary data.</text>
</comment>
<keyword evidence="1" id="KW-1133">Transmembrane helix</keyword>
<dbReference type="AlphaFoldDB" id="G6AVL6"/>
<sequence length="96" mass="11431">MQFFKQNRMDNEFLTDDKQNFDLEESAVKRPERHHSRGERSDRFFMIRNILNIIFMIGAVVGVLVLYFHDKTIGTVIILVSMVFKMAECCFRLIRL</sequence>
<accession>G6AVL6</accession>
<dbReference type="Proteomes" id="UP000004407">
    <property type="component" value="Unassembled WGS sequence"/>
</dbReference>
<feature type="transmembrane region" description="Helical" evidence="1">
    <location>
        <begin position="50"/>
        <end position="68"/>
    </location>
</feature>
<evidence type="ECO:0000313" key="2">
    <source>
        <dbReference type="EMBL" id="EHJ41559.1"/>
    </source>
</evidence>
<dbReference type="EMBL" id="AFZZ01000059">
    <property type="protein sequence ID" value="EHJ41559.1"/>
    <property type="molecule type" value="Genomic_DNA"/>
</dbReference>
<evidence type="ECO:0000313" key="3">
    <source>
        <dbReference type="Proteomes" id="UP000004407"/>
    </source>
</evidence>
<protein>
    <submittedName>
        <fullName evidence="2">Uncharacterized protein</fullName>
    </submittedName>
</protein>
<dbReference type="PATRIC" id="fig|1002367.3.peg.521"/>